<gene>
    <name evidence="1" type="ORF">CFP56_024556</name>
</gene>
<evidence type="ECO:0000313" key="2">
    <source>
        <dbReference type="Proteomes" id="UP000237347"/>
    </source>
</evidence>
<protein>
    <recommendedName>
        <fullName evidence="3">Reverse transcriptase</fullName>
    </recommendedName>
</protein>
<sequence>MAVPQINVGDIKKDDGIKNGGCTVEIERSNQVQLGGNIQIIKDRVVATVDWILKFPTARLHHLPGSSSDHKPLWLVSDDLQTRFNRAQKPFRFEAMWLKDERCEGVVHSVWDKSSSGDPVSKGI</sequence>
<proteinExistence type="predicted"/>
<dbReference type="PANTHER" id="PTHR33710:SF71">
    <property type="entry name" value="ENDONUCLEASE_EXONUCLEASE_PHOSPHATASE DOMAIN-CONTAINING PROTEIN"/>
    <property type="match status" value="1"/>
</dbReference>
<name>A0AAW0K7T7_QUESU</name>
<accession>A0AAW0K7T7</accession>
<dbReference type="EMBL" id="PKMF04000384">
    <property type="protein sequence ID" value="KAK7834646.1"/>
    <property type="molecule type" value="Genomic_DNA"/>
</dbReference>
<organism evidence="1 2">
    <name type="scientific">Quercus suber</name>
    <name type="common">Cork oak</name>
    <dbReference type="NCBI Taxonomy" id="58331"/>
    <lineage>
        <taxon>Eukaryota</taxon>
        <taxon>Viridiplantae</taxon>
        <taxon>Streptophyta</taxon>
        <taxon>Embryophyta</taxon>
        <taxon>Tracheophyta</taxon>
        <taxon>Spermatophyta</taxon>
        <taxon>Magnoliopsida</taxon>
        <taxon>eudicotyledons</taxon>
        <taxon>Gunneridae</taxon>
        <taxon>Pentapetalae</taxon>
        <taxon>rosids</taxon>
        <taxon>fabids</taxon>
        <taxon>Fagales</taxon>
        <taxon>Fagaceae</taxon>
        <taxon>Quercus</taxon>
    </lineage>
</organism>
<keyword evidence="2" id="KW-1185">Reference proteome</keyword>
<reference evidence="1 2" key="1">
    <citation type="journal article" date="2018" name="Sci. Data">
        <title>The draft genome sequence of cork oak.</title>
        <authorList>
            <person name="Ramos A.M."/>
            <person name="Usie A."/>
            <person name="Barbosa P."/>
            <person name="Barros P.M."/>
            <person name="Capote T."/>
            <person name="Chaves I."/>
            <person name="Simoes F."/>
            <person name="Abreu I."/>
            <person name="Carrasquinho I."/>
            <person name="Faro C."/>
            <person name="Guimaraes J.B."/>
            <person name="Mendonca D."/>
            <person name="Nobrega F."/>
            <person name="Rodrigues L."/>
            <person name="Saibo N.J.M."/>
            <person name="Varela M.C."/>
            <person name="Egas C."/>
            <person name="Matos J."/>
            <person name="Miguel C.M."/>
            <person name="Oliveira M.M."/>
            <person name="Ricardo C.P."/>
            <person name="Goncalves S."/>
        </authorList>
    </citation>
    <scope>NUCLEOTIDE SEQUENCE [LARGE SCALE GENOMIC DNA]</scope>
    <source>
        <strain evidence="2">cv. HL8</strain>
    </source>
</reference>
<evidence type="ECO:0008006" key="3">
    <source>
        <dbReference type="Google" id="ProtNLM"/>
    </source>
</evidence>
<dbReference type="Proteomes" id="UP000237347">
    <property type="component" value="Unassembled WGS sequence"/>
</dbReference>
<dbReference type="PANTHER" id="PTHR33710">
    <property type="entry name" value="BNAC02G09200D PROTEIN"/>
    <property type="match status" value="1"/>
</dbReference>
<dbReference type="AlphaFoldDB" id="A0AAW0K7T7"/>
<evidence type="ECO:0000313" key="1">
    <source>
        <dbReference type="EMBL" id="KAK7834646.1"/>
    </source>
</evidence>
<comment type="caution">
    <text evidence="1">The sequence shown here is derived from an EMBL/GenBank/DDBJ whole genome shotgun (WGS) entry which is preliminary data.</text>
</comment>